<feature type="region of interest" description="Disordered" evidence="1">
    <location>
        <begin position="120"/>
        <end position="160"/>
    </location>
</feature>
<dbReference type="PANTHER" id="PTHR38684">
    <property type="entry name" value="PROTEIN AMPE"/>
    <property type="match status" value="1"/>
</dbReference>
<dbReference type="GO" id="GO:0046677">
    <property type="term" value="P:response to antibiotic"/>
    <property type="evidence" value="ECO:0007669"/>
    <property type="project" value="TreeGrafter"/>
</dbReference>
<dbReference type="Proteomes" id="UP000439994">
    <property type="component" value="Unassembled WGS sequence"/>
</dbReference>
<feature type="transmembrane region" description="Helical" evidence="2">
    <location>
        <begin position="180"/>
        <end position="201"/>
    </location>
</feature>
<proteinExistence type="predicted"/>
<keyword evidence="2" id="KW-1133">Transmembrane helix</keyword>
<evidence type="ECO:0000313" key="4">
    <source>
        <dbReference type="Proteomes" id="UP000439994"/>
    </source>
</evidence>
<keyword evidence="2" id="KW-0472">Membrane</keyword>
<dbReference type="EMBL" id="WOCD01000005">
    <property type="protein sequence ID" value="MUH73039.1"/>
    <property type="molecule type" value="Genomic_DNA"/>
</dbReference>
<dbReference type="InterPro" id="IPR031347">
    <property type="entry name" value="AmpE"/>
</dbReference>
<dbReference type="InterPro" id="IPR052966">
    <property type="entry name" value="Beta-lactamase_Reg"/>
</dbReference>
<sequence>MTLILLLMVLLVERVALQSLPWHATRYLKWYSTKYSHKIKDNDTFSLLLFLVAPAVAVGIFLFIFDSRLIDFVVSLFVLAICVGHYPLRKYYRQFLNAQQRKDTEAASILHYKLMGEPLENEGAEGNKSESGDSSNEEIEDPGSENEEAERPDFDSAENKNESVGETLVWINLQYYAAPIFFYVVLGVPGIILYTTVLYIAEGKFIDSLKDDSNQATASKWLEWLLWVPARLVSVGYMFVGHFGRGLEAWLKYSANLSKSSKFVVTQVALAAEGLEKSNADIEAVNAANAEKMVRLAKRNMVLFLVVVALLTLYGQIV</sequence>
<dbReference type="AlphaFoldDB" id="A0A6N8FBX6"/>
<evidence type="ECO:0000313" key="3">
    <source>
        <dbReference type="EMBL" id="MUH73039.1"/>
    </source>
</evidence>
<accession>A0A6N8FBX6</accession>
<organism evidence="3 4">
    <name type="scientific">Psychrosphaera haliotis</name>
    <dbReference type="NCBI Taxonomy" id="555083"/>
    <lineage>
        <taxon>Bacteria</taxon>
        <taxon>Pseudomonadati</taxon>
        <taxon>Pseudomonadota</taxon>
        <taxon>Gammaproteobacteria</taxon>
        <taxon>Alteromonadales</taxon>
        <taxon>Pseudoalteromonadaceae</taxon>
        <taxon>Psychrosphaera</taxon>
    </lineage>
</organism>
<comment type="caution">
    <text evidence="3">The sequence shown here is derived from an EMBL/GenBank/DDBJ whole genome shotgun (WGS) entry which is preliminary data.</text>
</comment>
<reference evidence="3 4" key="1">
    <citation type="submission" date="2019-11" db="EMBL/GenBank/DDBJ databases">
        <title>P. haliotis isolates from Z. marina roots.</title>
        <authorList>
            <person name="Cohen M."/>
            <person name="Jospin G."/>
            <person name="Eisen J.A."/>
            <person name="Coil D.A."/>
        </authorList>
    </citation>
    <scope>NUCLEOTIDE SEQUENCE [LARGE SCALE GENOMIC DNA]</scope>
    <source>
        <strain evidence="3 4">UCD-MCMsp1aY</strain>
    </source>
</reference>
<dbReference type="GO" id="GO:0005886">
    <property type="term" value="C:plasma membrane"/>
    <property type="evidence" value="ECO:0007669"/>
    <property type="project" value="TreeGrafter"/>
</dbReference>
<feature type="transmembrane region" description="Helical" evidence="2">
    <location>
        <begin position="301"/>
        <end position="317"/>
    </location>
</feature>
<feature type="transmembrane region" description="Helical" evidence="2">
    <location>
        <begin position="45"/>
        <end position="65"/>
    </location>
</feature>
<feature type="compositionally biased region" description="Basic and acidic residues" evidence="1">
    <location>
        <begin position="149"/>
        <end position="160"/>
    </location>
</feature>
<protein>
    <submittedName>
        <fullName evidence="3">Regulatory signaling modulator protein AmpE</fullName>
    </submittedName>
</protein>
<feature type="transmembrane region" description="Helical" evidence="2">
    <location>
        <begin position="72"/>
        <end position="88"/>
    </location>
</feature>
<evidence type="ECO:0000256" key="1">
    <source>
        <dbReference type="SAM" id="MobiDB-lite"/>
    </source>
</evidence>
<feature type="compositionally biased region" description="Acidic residues" evidence="1">
    <location>
        <begin position="135"/>
        <end position="148"/>
    </location>
</feature>
<dbReference type="PANTHER" id="PTHR38684:SF1">
    <property type="entry name" value="PROTEIN AMPE"/>
    <property type="match status" value="1"/>
</dbReference>
<dbReference type="RefSeq" id="WP_155696237.1">
    <property type="nucleotide sequence ID" value="NZ_WOCD01000005.1"/>
</dbReference>
<dbReference type="Pfam" id="PF17113">
    <property type="entry name" value="AmpE"/>
    <property type="match status" value="2"/>
</dbReference>
<evidence type="ECO:0000256" key="2">
    <source>
        <dbReference type="SAM" id="Phobius"/>
    </source>
</evidence>
<gene>
    <name evidence="3" type="primary">ampE</name>
    <name evidence="3" type="ORF">GNP35_11425</name>
</gene>
<name>A0A6N8FBX6_9GAMM</name>
<keyword evidence="2" id="KW-0812">Transmembrane</keyword>
<keyword evidence="4" id="KW-1185">Reference proteome</keyword>
<dbReference type="OrthoDB" id="9811967at2"/>